<feature type="transmembrane region" description="Helical" evidence="8">
    <location>
        <begin position="100"/>
        <end position="119"/>
    </location>
</feature>
<keyword evidence="6 8" id="KW-1133">Transmembrane helix</keyword>
<keyword evidence="7 8" id="KW-0472">Membrane</keyword>
<dbReference type="PANTHER" id="PTHR30269">
    <property type="entry name" value="TRANSMEMBRANE PROTEIN YFCA"/>
    <property type="match status" value="1"/>
</dbReference>
<reference evidence="9 10" key="1">
    <citation type="submission" date="2020-07" db="EMBL/GenBank/DDBJ databases">
        <title>Sequencing the genomes of 1000 actinobacteria strains.</title>
        <authorList>
            <person name="Klenk H.-P."/>
        </authorList>
    </citation>
    <scope>NUCLEOTIDE SEQUENCE [LARGE SCALE GENOMIC DNA]</scope>
    <source>
        <strain evidence="9 10">DSM 26154</strain>
    </source>
</reference>
<accession>A0A852VWC1</accession>
<dbReference type="AlphaFoldDB" id="A0A852VWC1"/>
<feature type="transmembrane region" description="Helical" evidence="8">
    <location>
        <begin position="75"/>
        <end position="93"/>
    </location>
</feature>
<feature type="transmembrane region" description="Helical" evidence="8">
    <location>
        <begin position="223"/>
        <end position="240"/>
    </location>
</feature>
<feature type="transmembrane region" description="Helical" evidence="8">
    <location>
        <begin position="12"/>
        <end position="33"/>
    </location>
</feature>
<evidence type="ECO:0000256" key="5">
    <source>
        <dbReference type="ARBA" id="ARBA00022692"/>
    </source>
</evidence>
<keyword evidence="4 8" id="KW-1003">Cell membrane</keyword>
<dbReference type="GO" id="GO:0005886">
    <property type="term" value="C:plasma membrane"/>
    <property type="evidence" value="ECO:0007669"/>
    <property type="project" value="UniProtKB-SubCell"/>
</dbReference>
<dbReference type="PANTHER" id="PTHR30269:SF37">
    <property type="entry name" value="MEMBRANE TRANSPORTER PROTEIN"/>
    <property type="match status" value="1"/>
</dbReference>
<evidence type="ECO:0000256" key="3">
    <source>
        <dbReference type="ARBA" id="ARBA00022448"/>
    </source>
</evidence>
<evidence type="ECO:0000313" key="9">
    <source>
        <dbReference type="EMBL" id="NYF99670.1"/>
    </source>
</evidence>
<feature type="transmembrane region" description="Helical" evidence="8">
    <location>
        <begin position="165"/>
        <end position="183"/>
    </location>
</feature>
<evidence type="ECO:0000256" key="7">
    <source>
        <dbReference type="ARBA" id="ARBA00023136"/>
    </source>
</evidence>
<evidence type="ECO:0000256" key="8">
    <source>
        <dbReference type="RuleBase" id="RU363041"/>
    </source>
</evidence>
<proteinExistence type="inferred from homology"/>
<name>A0A852VWC1_9MICO</name>
<protein>
    <recommendedName>
        <fullName evidence="8">Probable membrane transporter protein</fullName>
    </recommendedName>
</protein>
<evidence type="ECO:0000256" key="1">
    <source>
        <dbReference type="ARBA" id="ARBA00004651"/>
    </source>
</evidence>
<evidence type="ECO:0000256" key="2">
    <source>
        <dbReference type="ARBA" id="ARBA00009142"/>
    </source>
</evidence>
<dbReference type="EMBL" id="JACCAE010000001">
    <property type="protein sequence ID" value="NYF99670.1"/>
    <property type="molecule type" value="Genomic_DNA"/>
</dbReference>
<evidence type="ECO:0000313" key="10">
    <source>
        <dbReference type="Proteomes" id="UP000554054"/>
    </source>
</evidence>
<dbReference type="InterPro" id="IPR002781">
    <property type="entry name" value="TM_pro_TauE-like"/>
</dbReference>
<comment type="similarity">
    <text evidence="2 8">Belongs to the 4-toluene sulfonate uptake permease (TSUP) (TC 2.A.102) family.</text>
</comment>
<keyword evidence="10" id="KW-1185">Reference proteome</keyword>
<keyword evidence="5 8" id="KW-0812">Transmembrane</keyword>
<dbReference type="InterPro" id="IPR052017">
    <property type="entry name" value="TSUP"/>
</dbReference>
<keyword evidence="3" id="KW-0813">Transport</keyword>
<evidence type="ECO:0000256" key="6">
    <source>
        <dbReference type="ARBA" id="ARBA00022989"/>
    </source>
</evidence>
<organism evidence="9 10">
    <name type="scientific">Janibacter cremeus</name>
    <dbReference type="NCBI Taxonomy" id="1285192"/>
    <lineage>
        <taxon>Bacteria</taxon>
        <taxon>Bacillati</taxon>
        <taxon>Actinomycetota</taxon>
        <taxon>Actinomycetes</taxon>
        <taxon>Micrococcales</taxon>
        <taxon>Intrasporangiaceae</taxon>
        <taxon>Janibacter</taxon>
    </lineage>
</organism>
<dbReference type="RefSeq" id="WP_185992339.1">
    <property type="nucleotide sequence ID" value="NZ_JACCAE010000001.1"/>
</dbReference>
<evidence type="ECO:0000256" key="4">
    <source>
        <dbReference type="ARBA" id="ARBA00022475"/>
    </source>
</evidence>
<feature type="transmembrane region" description="Helical" evidence="8">
    <location>
        <begin position="45"/>
        <end position="63"/>
    </location>
</feature>
<gene>
    <name evidence="9" type="ORF">BJY20_003062</name>
</gene>
<sequence length="241" mass="24787">MTAWLDPTILALGLAVGLGAFVQSSIGFGIAVVSAPVIVVVEPQLMPVSLMVCAIFLPCVQLASGPREVSWRPLGWSLVARLLATPFGVLIVAATSADAIALIVGVLILITVAVSVRAVDVRPTRGSMLAAGAISGVSGTAASIGGPFMALAMQHEPPHRLRSTLAVFFIGGTGVSLVGLALAGQVSTEQLQAGLTWWPFVVAGHLAAGPVRSRLDARVLRRVVLTFCVVASLGVITRTLL</sequence>
<comment type="caution">
    <text evidence="9">The sequence shown here is derived from an EMBL/GenBank/DDBJ whole genome shotgun (WGS) entry which is preliminary data.</text>
</comment>
<comment type="subcellular location">
    <subcellularLocation>
        <location evidence="1 8">Cell membrane</location>
        <topology evidence="1 8">Multi-pass membrane protein</topology>
    </subcellularLocation>
</comment>
<dbReference type="Pfam" id="PF01925">
    <property type="entry name" value="TauE"/>
    <property type="match status" value="1"/>
</dbReference>
<feature type="transmembrane region" description="Helical" evidence="8">
    <location>
        <begin position="131"/>
        <end position="153"/>
    </location>
</feature>
<dbReference type="Proteomes" id="UP000554054">
    <property type="component" value="Unassembled WGS sequence"/>
</dbReference>